<dbReference type="SUPFAM" id="SSF56801">
    <property type="entry name" value="Acetyl-CoA synthetase-like"/>
    <property type="match status" value="1"/>
</dbReference>
<proteinExistence type="inferred from homology"/>
<sequence length="559" mass="59826">MRREGLLDTNVGDIAEAVGLRKATFYHYVKSKAQILVWIHDDTTGPLLERLEKDIANGIEPREGLRHVAADGSATFAGLLGACERMAAGYAAAGLRPGGRVGVLMPNGLRWLTATLGAHLAGLVAVPVNTWYRSSEYAYVIERAGLRAVVTDDKLFGRDVLADLAQAGYGELYGESRRDYLGALTWPAGAELPPALPAGPPVDVPVGPGDLAAILFTSGSTAKPKPVPLRHGPLVANPREIGRRQHLRPGDRLWISAPFFFGYGTANALPVALTHATTLCLQERLDGDEALAFIERERCTVYYGLAPTTRALLSAPSFGKRDISSLRTGTCGFTAEDKRLVIEELGVSQVCSMYGLTEGYGHSAVSDAFDPVDAKLQTCGTALPTQRIRIVDDAGAPCPAGVTGEIELSGAVIDGYLDAPELDADAFRDGWFRTGDLGRLDEYGRLHFAGRRKEMMKVRGINIAPAEVEDILISHPAVDQAFVMGVPGDAGEEVMACVLVSRDPGTDREGLIADVTAHIRARAASYKVPGRFLLMAAADLPLTDTGKVSKLKLREVFDA</sequence>
<evidence type="ECO:0000256" key="1">
    <source>
        <dbReference type="ARBA" id="ARBA00006432"/>
    </source>
</evidence>
<dbReference type="Gene3D" id="3.30.300.30">
    <property type="match status" value="1"/>
</dbReference>
<dbReference type="Gene3D" id="2.30.38.10">
    <property type="entry name" value="Luciferase, Domain 3"/>
    <property type="match status" value="1"/>
</dbReference>
<accession>A0ABY2S5T5</accession>
<reference evidence="6 7" key="1">
    <citation type="journal article" date="2015" name="Antonie Van Leeuwenhoek">
        <title>Prauserella endophytica sp. nov., an endophytic actinobacterium isolated from Tamarix taklamakanensis.</title>
        <authorList>
            <person name="Liu J.M."/>
            <person name="Habden X."/>
            <person name="Guo L."/>
            <person name="Tuo L."/>
            <person name="Jiang Z.K."/>
            <person name="Liu S.W."/>
            <person name="Liu X.F."/>
            <person name="Chen L."/>
            <person name="Li R.F."/>
            <person name="Zhang Y.Q."/>
            <person name="Sun C.H."/>
        </authorList>
    </citation>
    <scope>NUCLEOTIDE SEQUENCE [LARGE SCALE GENOMIC DNA]</scope>
    <source>
        <strain evidence="6 7">CGMCC 4.7182</strain>
    </source>
</reference>
<evidence type="ECO:0000313" key="6">
    <source>
        <dbReference type="EMBL" id="TKG70586.1"/>
    </source>
</evidence>
<dbReference type="Gene3D" id="3.40.50.980">
    <property type="match status" value="2"/>
</dbReference>
<gene>
    <name evidence="6" type="ORF">FCN18_17070</name>
</gene>
<dbReference type="Proteomes" id="UP000309992">
    <property type="component" value="Unassembled WGS sequence"/>
</dbReference>
<dbReference type="RefSeq" id="WP_137095583.1">
    <property type="nucleotide sequence ID" value="NZ_SWMS01000008.1"/>
</dbReference>
<dbReference type="InterPro" id="IPR025110">
    <property type="entry name" value="AMP-bd_C"/>
</dbReference>
<evidence type="ECO:0000256" key="2">
    <source>
        <dbReference type="ARBA" id="ARBA00022598"/>
    </source>
</evidence>
<keyword evidence="2" id="KW-0436">Ligase</keyword>
<feature type="DNA-binding region" description="H-T-H motif" evidence="4">
    <location>
        <begin position="10"/>
        <end position="29"/>
    </location>
</feature>
<dbReference type="InterPro" id="IPR045851">
    <property type="entry name" value="AMP-bd_C_sf"/>
</dbReference>
<dbReference type="PANTHER" id="PTHR43201">
    <property type="entry name" value="ACYL-COA SYNTHETASE"/>
    <property type="match status" value="1"/>
</dbReference>
<evidence type="ECO:0000259" key="5">
    <source>
        <dbReference type="PROSITE" id="PS50977"/>
    </source>
</evidence>
<keyword evidence="7" id="KW-1185">Reference proteome</keyword>
<dbReference type="InterPro" id="IPR009057">
    <property type="entry name" value="Homeodomain-like_sf"/>
</dbReference>
<dbReference type="EMBL" id="SWMS01000008">
    <property type="protein sequence ID" value="TKG70586.1"/>
    <property type="molecule type" value="Genomic_DNA"/>
</dbReference>
<name>A0ABY2S5T5_9PSEU</name>
<dbReference type="InterPro" id="IPR001647">
    <property type="entry name" value="HTH_TetR"/>
</dbReference>
<comment type="similarity">
    <text evidence="1">Belongs to the ATP-dependent AMP-binding enzyme family.</text>
</comment>
<dbReference type="PANTHER" id="PTHR43201:SF5">
    <property type="entry name" value="MEDIUM-CHAIN ACYL-COA LIGASE ACSF2, MITOCHONDRIAL"/>
    <property type="match status" value="1"/>
</dbReference>
<evidence type="ECO:0000313" key="7">
    <source>
        <dbReference type="Proteomes" id="UP000309992"/>
    </source>
</evidence>
<evidence type="ECO:0000256" key="4">
    <source>
        <dbReference type="PROSITE-ProRule" id="PRU00335"/>
    </source>
</evidence>
<dbReference type="SUPFAM" id="SSF46689">
    <property type="entry name" value="Homeodomain-like"/>
    <property type="match status" value="1"/>
</dbReference>
<dbReference type="InterPro" id="IPR000873">
    <property type="entry name" value="AMP-dep_synth/lig_dom"/>
</dbReference>
<keyword evidence="3 4" id="KW-0238">DNA-binding</keyword>
<feature type="domain" description="HTH tetR-type" evidence="5">
    <location>
        <begin position="1"/>
        <end position="47"/>
    </location>
</feature>
<dbReference type="Pfam" id="PF00501">
    <property type="entry name" value="AMP-binding"/>
    <property type="match status" value="1"/>
</dbReference>
<dbReference type="Pfam" id="PF13193">
    <property type="entry name" value="AMP-binding_C"/>
    <property type="match status" value="1"/>
</dbReference>
<protein>
    <submittedName>
        <fullName evidence="6">TetR family transcriptional regulator</fullName>
    </submittedName>
</protein>
<organism evidence="6 7">
    <name type="scientific">Prauserella endophytica</name>
    <dbReference type="NCBI Taxonomy" id="1592324"/>
    <lineage>
        <taxon>Bacteria</taxon>
        <taxon>Bacillati</taxon>
        <taxon>Actinomycetota</taxon>
        <taxon>Actinomycetes</taxon>
        <taxon>Pseudonocardiales</taxon>
        <taxon>Pseudonocardiaceae</taxon>
        <taxon>Prauserella</taxon>
        <taxon>Prauserella coralliicola group</taxon>
    </lineage>
</organism>
<dbReference type="PROSITE" id="PS50977">
    <property type="entry name" value="HTH_TETR_2"/>
    <property type="match status" value="1"/>
</dbReference>
<dbReference type="Pfam" id="PF00440">
    <property type="entry name" value="TetR_N"/>
    <property type="match status" value="1"/>
</dbReference>
<comment type="caution">
    <text evidence="6">The sequence shown here is derived from an EMBL/GenBank/DDBJ whole genome shotgun (WGS) entry which is preliminary data.</text>
</comment>
<dbReference type="Gene3D" id="1.10.357.10">
    <property type="entry name" value="Tetracycline Repressor, domain 2"/>
    <property type="match status" value="1"/>
</dbReference>
<evidence type="ECO:0000256" key="3">
    <source>
        <dbReference type="ARBA" id="ARBA00023125"/>
    </source>
</evidence>
<dbReference type="CDD" id="cd04433">
    <property type="entry name" value="AFD_class_I"/>
    <property type="match status" value="1"/>
</dbReference>